<accession>A0ABX0T4S8</accession>
<keyword evidence="3" id="KW-1185">Reference proteome</keyword>
<dbReference type="Proteomes" id="UP001318300">
    <property type="component" value="Unassembled WGS sequence"/>
</dbReference>
<dbReference type="InterPro" id="IPR001509">
    <property type="entry name" value="Epimerase_deHydtase"/>
</dbReference>
<reference evidence="2 3" key="1">
    <citation type="submission" date="2020-03" db="EMBL/GenBank/DDBJ databases">
        <title>Above-ground endophytic microbial communities from plants in different locations in the United States.</title>
        <authorList>
            <person name="Frank C."/>
        </authorList>
    </citation>
    <scope>NUCLEOTIDE SEQUENCE [LARGE SCALE GENOMIC DNA]</scope>
    <source>
        <strain evidence="2 3">WW7</strain>
    </source>
</reference>
<evidence type="ECO:0000259" key="1">
    <source>
        <dbReference type="Pfam" id="PF01370"/>
    </source>
</evidence>
<organism evidence="2 3">
    <name type="scientific">Curtobacterium salicis</name>
    <dbReference type="NCBI Taxonomy" id="1779862"/>
    <lineage>
        <taxon>Bacteria</taxon>
        <taxon>Bacillati</taxon>
        <taxon>Actinomycetota</taxon>
        <taxon>Actinomycetes</taxon>
        <taxon>Micrococcales</taxon>
        <taxon>Microbacteriaceae</taxon>
        <taxon>Curtobacterium</taxon>
    </lineage>
</organism>
<dbReference type="EMBL" id="JAAOYO010000001">
    <property type="protein sequence ID" value="NII39908.1"/>
    <property type="molecule type" value="Genomic_DNA"/>
</dbReference>
<gene>
    <name evidence="2" type="ORF">E9228_000527</name>
</gene>
<feature type="domain" description="NAD-dependent epimerase/dehydratase" evidence="1">
    <location>
        <begin position="7"/>
        <end position="180"/>
    </location>
</feature>
<evidence type="ECO:0000313" key="2">
    <source>
        <dbReference type="EMBL" id="NII39908.1"/>
    </source>
</evidence>
<evidence type="ECO:0000313" key="3">
    <source>
        <dbReference type="Proteomes" id="UP001318300"/>
    </source>
</evidence>
<dbReference type="InterPro" id="IPR036291">
    <property type="entry name" value="NAD(P)-bd_dom_sf"/>
</dbReference>
<dbReference type="SUPFAM" id="SSF51735">
    <property type="entry name" value="NAD(P)-binding Rossmann-fold domains"/>
    <property type="match status" value="1"/>
</dbReference>
<comment type="caution">
    <text evidence="2">The sequence shown here is derived from an EMBL/GenBank/DDBJ whole genome shotgun (WGS) entry which is preliminary data.</text>
</comment>
<sequence length="308" mass="32616">MTATRHVVLGGNGVIGRETLRALRERGLDPVSVGRRPAVGRGGASVTADLLDADAVARTLDGADVAYFVVGLPYSAPVWAEQWPVLVRNTIAAARRSGTHLVYLDNVYAYGRVTGPMTEETPVRPVSRKGRVRAEALDLLASAADEGLTVTVGRSADFFGPGATTSVVNGFVLDRIAAGKRPTWLLDADLPHSLTSTTDVGDALAVLGTDDRARGRIWHLPTAPARTGREVVELAGVPAAQTAVMRSATLRIGALFTAAARETLEMRYQWAEPSVLDSSAFERTFGTAPTPLEVSIPAALAQTRPVSR</sequence>
<proteinExistence type="predicted"/>
<dbReference type="RefSeq" id="WP_166779035.1">
    <property type="nucleotide sequence ID" value="NZ_JAAOYO010000001.1"/>
</dbReference>
<dbReference type="Pfam" id="PF01370">
    <property type="entry name" value="Epimerase"/>
    <property type="match status" value="1"/>
</dbReference>
<dbReference type="Gene3D" id="3.40.50.720">
    <property type="entry name" value="NAD(P)-binding Rossmann-like Domain"/>
    <property type="match status" value="1"/>
</dbReference>
<name>A0ABX0T4S8_9MICO</name>
<protein>
    <submittedName>
        <fullName evidence="2">Nucleoside-diphosphate-sugar epimerase</fullName>
    </submittedName>
</protein>